<dbReference type="CTD" id="20327493"/>
<dbReference type="GeneID" id="20327493"/>
<feature type="non-terminal residue" evidence="1">
    <location>
        <position position="80"/>
    </location>
</feature>
<dbReference type="AlphaFoldDB" id="A0A074ZV36"/>
<accession>A0A074ZV36</accession>
<dbReference type="KEGG" id="ovi:T265_13326"/>
<protein>
    <submittedName>
        <fullName evidence="1">Uncharacterized protein</fullName>
    </submittedName>
</protein>
<gene>
    <name evidence="1" type="ORF">T265_13326</name>
</gene>
<dbReference type="EMBL" id="KL596674">
    <property type="protein sequence ID" value="KER29682.1"/>
    <property type="molecule type" value="Genomic_DNA"/>
</dbReference>
<evidence type="ECO:0000313" key="1">
    <source>
        <dbReference type="EMBL" id="KER29682.1"/>
    </source>
</evidence>
<dbReference type="RefSeq" id="XP_009166614.1">
    <property type="nucleotide sequence ID" value="XM_009168350.1"/>
</dbReference>
<sequence>MPHEGGTRAEILPGCPSLDRESRVAEVVFEPRTLRLSIVLGAQTDYGTEPPVHSVVFDWISTKLVVQRQGKLGRSPDHQH</sequence>
<evidence type="ECO:0000313" key="2">
    <source>
        <dbReference type="Proteomes" id="UP000054324"/>
    </source>
</evidence>
<proteinExistence type="predicted"/>
<organism evidence="1 2">
    <name type="scientific">Opisthorchis viverrini</name>
    <name type="common">Southeast Asian liver fluke</name>
    <dbReference type="NCBI Taxonomy" id="6198"/>
    <lineage>
        <taxon>Eukaryota</taxon>
        <taxon>Metazoa</taxon>
        <taxon>Spiralia</taxon>
        <taxon>Lophotrochozoa</taxon>
        <taxon>Platyhelminthes</taxon>
        <taxon>Trematoda</taxon>
        <taxon>Digenea</taxon>
        <taxon>Opisthorchiida</taxon>
        <taxon>Opisthorchiata</taxon>
        <taxon>Opisthorchiidae</taxon>
        <taxon>Opisthorchis</taxon>
    </lineage>
</organism>
<dbReference type="Proteomes" id="UP000054324">
    <property type="component" value="Unassembled WGS sequence"/>
</dbReference>
<name>A0A074ZV36_OPIVI</name>
<keyword evidence="2" id="KW-1185">Reference proteome</keyword>
<reference evidence="1 2" key="1">
    <citation type="submission" date="2013-11" db="EMBL/GenBank/DDBJ databases">
        <title>Opisthorchis viverrini - life in the bile duct.</title>
        <authorList>
            <person name="Young N.D."/>
            <person name="Nagarajan N."/>
            <person name="Lin S.J."/>
            <person name="Korhonen P.K."/>
            <person name="Jex A.R."/>
            <person name="Hall R.S."/>
            <person name="Safavi-Hemami H."/>
            <person name="Kaewkong W."/>
            <person name="Bertrand D."/>
            <person name="Gao S."/>
            <person name="Seet Q."/>
            <person name="Wongkham S."/>
            <person name="Teh B.T."/>
            <person name="Wongkham C."/>
            <person name="Intapan P.M."/>
            <person name="Maleewong W."/>
            <person name="Yang X."/>
            <person name="Hu M."/>
            <person name="Wang Z."/>
            <person name="Hofmann A."/>
            <person name="Sternberg P.W."/>
            <person name="Tan P."/>
            <person name="Wang J."/>
            <person name="Gasser R.B."/>
        </authorList>
    </citation>
    <scope>NUCLEOTIDE SEQUENCE [LARGE SCALE GENOMIC DNA]</scope>
</reference>